<feature type="transmembrane region" description="Helical" evidence="5">
    <location>
        <begin position="170"/>
        <end position="187"/>
    </location>
</feature>
<keyword evidence="2 5" id="KW-0812">Transmembrane</keyword>
<feature type="transmembrane region" description="Helical" evidence="5">
    <location>
        <begin position="35"/>
        <end position="55"/>
    </location>
</feature>
<dbReference type="GO" id="GO:0005774">
    <property type="term" value="C:vacuolar membrane"/>
    <property type="evidence" value="ECO:0007669"/>
    <property type="project" value="TreeGrafter"/>
</dbReference>
<sequence length="440" mass="48175">MIESERLRIVANIFISFIGAGVLGLPYAFKEAGLMEGSLIMASVCYLSVTAMLLLMDCRAKIQQSPTILASLKNGSTGGGSSVESTVGKKARYANGKEYVELGMQEEDPPANRAVSRKPITYSDVAFAALGRFGRITVDASLLVTQVGFCCAYLIFITENLASFIDGLSQSQWLLIILPPLFLLTLVPDLGKMAIFSLFAQVSNLFAFAVVFWFDFEHFHLASNEHRKEFSIQGFPFFFSVAIYCFEGAGMILSLEQSVSEKMRHTFRTSFVWTIIGVTSLYITFGVSGYLSYGSETKDIITLNLPPGSGIDFAMMVKCCLCFSLFFTYPIMMFPVNALLEERCQHLLTSKLITATLIRVFLVSSTGFIVIVVPRFADLMALVGASCCTVLAFILPGTCHMIMFAGSLSKRDYIMDYVLIVTGVIGAIIGTLDALANITS</sequence>
<feature type="transmembrane region" description="Helical" evidence="5">
    <location>
        <begin position="417"/>
        <end position="438"/>
    </location>
</feature>
<organism evidence="7 8">
    <name type="scientific">Tigriopus californicus</name>
    <name type="common">Marine copepod</name>
    <dbReference type="NCBI Taxonomy" id="6832"/>
    <lineage>
        <taxon>Eukaryota</taxon>
        <taxon>Metazoa</taxon>
        <taxon>Ecdysozoa</taxon>
        <taxon>Arthropoda</taxon>
        <taxon>Crustacea</taxon>
        <taxon>Multicrustacea</taxon>
        <taxon>Hexanauplia</taxon>
        <taxon>Copepoda</taxon>
        <taxon>Harpacticoida</taxon>
        <taxon>Harpacticidae</taxon>
        <taxon>Tigriopus</taxon>
    </lineage>
</organism>
<accession>A0A553PHY3</accession>
<feature type="transmembrane region" description="Helical" evidence="5">
    <location>
        <begin position="9"/>
        <end position="29"/>
    </location>
</feature>
<dbReference type="Proteomes" id="UP000318571">
    <property type="component" value="Chromosome 5"/>
</dbReference>
<evidence type="ECO:0000256" key="2">
    <source>
        <dbReference type="ARBA" id="ARBA00022692"/>
    </source>
</evidence>
<feature type="transmembrane region" description="Helical" evidence="5">
    <location>
        <begin position="313"/>
        <end position="340"/>
    </location>
</feature>
<dbReference type="OMA" id="PITWVRK"/>
<protein>
    <recommendedName>
        <fullName evidence="6">Amino acid transporter transmembrane domain-containing protein</fullName>
    </recommendedName>
</protein>
<evidence type="ECO:0000256" key="1">
    <source>
        <dbReference type="ARBA" id="ARBA00004141"/>
    </source>
</evidence>
<feature type="transmembrane region" description="Helical" evidence="5">
    <location>
        <begin position="140"/>
        <end position="158"/>
    </location>
</feature>
<name>A0A553PHY3_TIGCA</name>
<dbReference type="PANTHER" id="PTHR22950">
    <property type="entry name" value="AMINO ACID TRANSPORTER"/>
    <property type="match status" value="1"/>
</dbReference>
<keyword evidence="8" id="KW-1185">Reference proteome</keyword>
<dbReference type="Pfam" id="PF01490">
    <property type="entry name" value="Aa_trans"/>
    <property type="match status" value="2"/>
</dbReference>
<keyword evidence="3 5" id="KW-1133">Transmembrane helix</keyword>
<dbReference type="EMBL" id="VCGU01000004">
    <property type="protein sequence ID" value="TRY77292.1"/>
    <property type="molecule type" value="Genomic_DNA"/>
</dbReference>
<dbReference type="PANTHER" id="PTHR22950:SF677">
    <property type="entry name" value="AMINO ACID TRANSPORTER TRANSMEMBRANE DOMAIN-CONTAINING PROTEIN"/>
    <property type="match status" value="1"/>
</dbReference>
<evidence type="ECO:0000256" key="3">
    <source>
        <dbReference type="ARBA" id="ARBA00022989"/>
    </source>
</evidence>
<feature type="transmembrane region" description="Helical" evidence="5">
    <location>
        <begin position="267"/>
        <end position="293"/>
    </location>
</feature>
<feature type="transmembrane region" description="Helical" evidence="5">
    <location>
        <begin position="352"/>
        <end position="373"/>
    </location>
</feature>
<feature type="domain" description="Amino acid transporter transmembrane" evidence="6">
    <location>
        <begin position="8"/>
        <end position="63"/>
    </location>
</feature>
<evidence type="ECO:0000259" key="6">
    <source>
        <dbReference type="Pfam" id="PF01490"/>
    </source>
</evidence>
<comment type="subcellular location">
    <subcellularLocation>
        <location evidence="1">Membrane</location>
        <topology evidence="1">Multi-pass membrane protein</topology>
    </subcellularLocation>
</comment>
<comment type="caution">
    <text evidence="7">The sequence shown here is derived from an EMBL/GenBank/DDBJ whole genome shotgun (WGS) entry which is preliminary data.</text>
</comment>
<feature type="domain" description="Amino acid transporter transmembrane" evidence="6">
    <location>
        <begin position="116"/>
        <end position="432"/>
    </location>
</feature>
<evidence type="ECO:0000256" key="5">
    <source>
        <dbReference type="SAM" id="Phobius"/>
    </source>
</evidence>
<feature type="transmembrane region" description="Helical" evidence="5">
    <location>
        <begin position="379"/>
        <end position="405"/>
    </location>
</feature>
<dbReference type="STRING" id="6832.A0A553PHY3"/>
<reference evidence="7 8" key="1">
    <citation type="journal article" date="2018" name="Nat. Ecol. Evol.">
        <title>Genomic signatures of mitonuclear coevolution across populations of Tigriopus californicus.</title>
        <authorList>
            <person name="Barreto F.S."/>
            <person name="Watson E.T."/>
            <person name="Lima T.G."/>
            <person name="Willett C.S."/>
            <person name="Edmands S."/>
            <person name="Li W."/>
            <person name="Burton R.S."/>
        </authorList>
    </citation>
    <scope>NUCLEOTIDE SEQUENCE [LARGE SCALE GENOMIC DNA]</scope>
    <source>
        <strain evidence="7 8">San Diego</strain>
    </source>
</reference>
<evidence type="ECO:0000256" key="4">
    <source>
        <dbReference type="ARBA" id="ARBA00023136"/>
    </source>
</evidence>
<dbReference type="GO" id="GO:0015179">
    <property type="term" value="F:L-amino acid transmembrane transporter activity"/>
    <property type="evidence" value="ECO:0007669"/>
    <property type="project" value="TreeGrafter"/>
</dbReference>
<feature type="transmembrane region" description="Helical" evidence="5">
    <location>
        <begin position="234"/>
        <end position="255"/>
    </location>
</feature>
<dbReference type="OrthoDB" id="1684102at2759"/>
<proteinExistence type="predicted"/>
<evidence type="ECO:0000313" key="7">
    <source>
        <dbReference type="EMBL" id="TRY77292.1"/>
    </source>
</evidence>
<dbReference type="InterPro" id="IPR013057">
    <property type="entry name" value="AA_transpt_TM"/>
</dbReference>
<keyword evidence="4 5" id="KW-0472">Membrane</keyword>
<feature type="transmembrane region" description="Helical" evidence="5">
    <location>
        <begin position="194"/>
        <end position="214"/>
    </location>
</feature>
<evidence type="ECO:0000313" key="8">
    <source>
        <dbReference type="Proteomes" id="UP000318571"/>
    </source>
</evidence>
<gene>
    <name evidence="7" type="ORF">TCAL_00108</name>
</gene>
<dbReference type="AlphaFoldDB" id="A0A553PHY3"/>